<evidence type="ECO:0008006" key="3">
    <source>
        <dbReference type="Google" id="ProtNLM"/>
    </source>
</evidence>
<evidence type="ECO:0000313" key="2">
    <source>
        <dbReference type="EMBL" id="CAE2220739.1"/>
    </source>
</evidence>
<reference evidence="2" key="1">
    <citation type="submission" date="2021-01" db="EMBL/GenBank/DDBJ databases">
        <authorList>
            <person name="Corre E."/>
            <person name="Pelletier E."/>
            <person name="Niang G."/>
            <person name="Scheremetjew M."/>
            <person name="Finn R."/>
            <person name="Kale V."/>
            <person name="Holt S."/>
            <person name="Cochrane G."/>
            <person name="Meng A."/>
            <person name="Brown T."/>
            <person name="Cohen L."/>
        </authorList>
    </citation>
    <scope>NUCLEOTIDE SEQUENCE</scope>
    <source>
        <strain evidence="2">Isolate 1302-5</strain>
    </source>
</reference>
<proteinExistence type="predicted"/>
<dbReference type="AlphaFoldDB" id="A0A7S4MGF9"/>
<evidence type="ECO:0000256" key="1">
    <source>
        <dbReference type="SAM" id="MobiDB-lite"/>
    </source>
</evidence>
<name>A0A7S4MGF9_9STRA</name>
<sequence length="347" mass="37464">MADQLTVEAPEKGEDHSFSDTACGLGKALGKLTLTPVVGVGLMGIAATDAISTGVTGTTIKARKVLYKINKDDLGAMEGSAANETSAASTGVGDIRASANAPPGRTAAMPIEIFDLDTCDYTDLRRNYLDKGVPFVLKRSDGKPISNASPPKTAEDSPEGSISVLADSMTVKLDGIDEIVRKVLPSTFRAHWPLWFQGNYKSGLAHVDLGPGTTNFYFLKRGKKDVVICPFEVTRDLTLVRGIDNVHIPGSAGNHDYLDTLEGYYRILLEEQSILVFNNSGCLHHFTNIIEEGVTPIALSNRCKHAYGSDPRVWLNLAANLKVWYNMADHAVDLQTSGDQVRKAEKA</sequence>
<protein>
    <recommendedName>
        <fullName evidence="3">JmjC domain-containing protein</fullName>
    </recommendedName>
</protein>
<feature type="region of interest" description="Disordered" evidence="1">
    <location>
        <begin position="140"/>
        <end position="160"/>
    </location>
</feature>
<dbReference type="EMBL" id="HBKQ01012125">
    <property type="protein sequence ID" value="CAE2220739.1"/>
    <property type="molecule type" value="Transcribed_RNA"/>
</dbReference>
<gene>
    <name evidence="2" type="ORF">OAUR00152_LOCUS8245</name>
</gene>
<accession>A0A7S4MGF9</accession>
<organism evidence="2">
    <name type="scientific">Odontella aurita</name>
    <dbReference type="NCBI Taxonomy" id="265563"/>
    <lineage>
        <taxon>Eukaryota</taxon>
        <taxon>Sar</taxon>
        <taxon>Stramenopiles</taxon>
        <taxon>Ochrophyta</taxon>
        <taxon>Bacillariophyta</taxon>
        <taxon>Mediophyceae</taxon>
        <taxon>Biddulphiophycidae</taxon>
        <taxon>Eupodiscales</taxon>
        <taxon>Odontellaceae</taxon>
        <taxon>Odontella</taxon>
    </lineage>
</organism>